<sequence length="250" mass="28326">MILADKGGTKGWVDIHAHILPGVDDGASDWEETGEMLCKAHKQGITHIIATPHYVSGQDTKRLREMMKRLKETAFSISENMMVSLGQEVQYFEELPSFLEQGKVLTLAGSRYVLVEFLPGDGYMRLFRAVRRLVQSSYLPVIAHAERYDCLKEKGRTKELARCGAYLQMNAGSLGGGLFDRRAAWCRKEILRGNIHFIATDMHGVVIRPPELEEAVRWMTRQDRNGQDAGGMAKRLLRQNQEHILRDSVL</sequence>
<dbReference type="SUPFAM" id="SSF51556">
    <property type="entry name" value="Metallo-dependent hydrolases"/>
    <property type="match status" value="1"/>
</dbReference>
<evidence type="ECO:0000256" key="2">
    <source>
        <dbReference type="ARBA" id="ARBA00013064"/>
    </source>
</evidence>
<evidence type="ECO:0000256" key="5">
    <source>
        <dbReference type="ARBA" id="ARBA00051722"/>
    </source>
</evidence>
<dbReference type="GO" id="GO:0045227">
    <property type="term" value="P:capsule polysaccharide biosynthetic process"/>
    <property type="evidence" value="ECO:0007669"/>
    <property type="project" value="UniProtKB-UniPathway"/>
</dbReference>
<dbReference type="InterPro" id="IPR016667">
    <property type="entry name" value="Caps_polysacc_synth_CpsB/CapC"/>
</dbReference>
<dbReference type="GO" id="GO:0004725">
    <property type="term" value="F:protein tyrosine phosphatase activity"/>
    <property type="evidence" value="ECO:0007669"/>
    <property type="project" value="UniProtKB-EC"/>
</dbReference>
<keyword evidence="4" id="KW-0904">Protein phosphatase</keyword>
<dbReference type="Gene3D" id="3.20.20.140">
    <property type="entry name" value="Metal-dependent hydrolases"/>
    <property type="match status" value="1"/>
</dbReference>
<dbReference type="Pfam" id="PF19567">
    <property type="entry name" value="CpsB_CapC"/>
    <property type="match status" value="1"/>
</dbReference>
<dbReference type="HOGENOM" id="CLU_085966_1_0_9"/>
<reference evidence="6 7" key="2">
    <citation type="submission" date="2007-09" db="EMBL/GenBank/DDBJ databases">
        <title>Draft genome sequence of Clostridium bolteae (ATCC BAA-613).</title>
        <authorList>
            <person name="Sudarsanam P."/>
            <person name="Ley R."/>
            <person name="Guruge J."/>
            <person name="Turnbaugh P.J."/>
            <person name="Mahowald M."/>
            <person name="Liep D."/>
            <person name="Gordon J."/>
        </authorList>
    </citation>
    <scope>NUCLEOTIDE SEQUENCE [LARGE SCALE GENOMIC DNA]</scope>
    <source>
        <strain evidence="7">ATCC BAA-613 / DSM 15670 / CCUG 46953 / JCM 12243 / WAL 16351</strain>
    </source>
</reference>
<comment type="catalytic activity">
    <reaction evidence="5">
        <text>O-phospho-L-tyrosyl-[protein] + H2O = L-tyrosyl-[protein] + phosphate</text>
        <dbReference type="Rhea" id="RHEA:10684"/>
        <dbReference type="Rhea" id="RHEA-COMP:10136"/>
        <dbReference type="Rhea" id="RHEA-COMP:20101"/>
        <dbReference type="ChEBI" id="CHEBI:15377"/>
        <dbReference type="ChEBI" id="CHEBI:43474"/>
        <dbReference type="ChEBI" id="CHEBI:46858"/>
        <dbReference type="ChEBI" id="CHEBI:61978"/>
        <dbReference type="EC" id="3.1.3.48"/>
    </reaction>
</comment>
<dbReference type="UniPathway" id="UPA00934"/>
<dbReference type="AlphaFoldDB" id="A8RK87"/>
<evidence type="ECO:0000256" key="1">
    <source>
        <dbReference type="ARBA" id="ARBA00005750"/>
    </source>
</evidence>
<evidence type="ECO:0000313" key="7">
    <source>
        <dbReference type="Proteomes" id="UP000005396"/>
    </source>
</evidence>
<evidence type="ECO:0000313" key="6">
    <source>
        <dbReference type="EMBL" id="EDP18368.1"/>
    </source>
</evidence>
<proteinExistence type="inferred from homology"/>
<comment type="similarity">
    <text evidence="1">Belongs to the metallo-dependent hydrolases superfamily. CpsB/CapC family.</text>
</comment>
<comment type="caution">
    <text evidence="6">The sequence shown here is derived from an EMBL/GenBank/DDBJ whole genome shotgun (WGS) entry which is preliminary data.</text>
</comment>
<dbReference type="Proteomes" id="UP000005396">
    <property type="component" value="Unassembled WGS sequence"/>
</dbReference>
<reference evidence="6 7" key="1">
    <citation type="submission" date="2007-08" db="EMBL/GenBank/DDBJ databases">
        <authorList>
            <person name="Fulton L."/>
            <person name="Clifton S."/>
            <person name="Fulton B."/>
            <person name="Xu J."/>
            <person name="Minx P."/>
            <person name="Pepin K.H."/>
            <person name="Johnson M."/>
            <person name="Thiruvilangam P."/>
            <person name="Bhonagiri V."/>
            <person name="Nash W.E."/>
            <person name="Mardis E.R."/>
            <person name="Wilson R.K."/>
        </authorList>
    </citation>
    <scope>NUCLEOTIDE SEQUENCE [LARGE SCALE GENOMIC DNA]</scope>
    <source>
        <strain evidence="7">ATCC BAA-613 / DSM 15670 / CCUG 46953 / JCM 12243 / WAL 16351</strain>
    </source>
</reference>
<name>A8RK87_ENTBW</name>
<gene>
    <name evidence="6" type="ORF">CLOBOL_01239</name>
</gene>
<keyword evidence="3" id="KW-0378">Hydrolase</keyword>
<dbReference type="EMBL" id="ABCC02000015">
    <property type="protein sequence ID" value="EDP18368.1"/>
    <property type="molecule type" value="Genomic_DNA"/>
</dbReference>
<dbReference type="EC" id="3.1.3.48" evidence="2"/>
<dbReference type="PANTHER" id="PTHR39181">
    <property type="entry name" value="TYROSINE-PROTEIN PHOSPHATASE YWQE"/>
    <property type="match status" value="1"/>
</dbReference>
<evidence type="ECO:0000256" key="3">
    <source>
        <dbReference type="ARBA" id="ARBA00022801"/>
    </source>
</evidence>
<dbReference type="PANTHER" id="PTHR39181:SF1">
    <property type="entry name" value="TYROSINE-PROTEIN PHOSPHATASE YWQE"/>
    <property type="match status" value="1"/>
</dbReference>
<dbReference type="PaxDb" id="411902-CLOBOL_01239"/>
<dbReference type="GO" id="GO:0030145">
    <property type="term" value="F:manganese ion binding"/>
    <property type="evidence" value="ECO:0007669"/>
    <property type="project" value="InterPro"/>
</dbReference>
<organism evidence="6 7">
    <name type="scientific">Enterocloster bolteae (strain ATCC BAA-613 / DSM 15670 / CCUG 46953 / JCM 12243 / WAL 16351)</name>
    <name type="common">Clostridium bolteae</name>
    <dbReference type="NCBI Taxonomy" id="411902"/>
    <lineage>
        <taxon>Bacteria</taxon>
        <taxon>Bacillati</taxon>
        <taxon>Bacillota</taxon>
        <taxon>Clostridia</taxon>
        <taxon>Lachnospirales</taxon>
        <taxon>Lachnospiraceae</taxon>
        <taxon>Enterocloster</taxon>
    </lineage>
</organism>
<dbReference type="eggNOG" id="COG4464">
    <property type="taxonomic scope" value="Bacteria"/>
</dbReference>
<protein>
    <recommendedName>
        <fullName evidence="2">protein-tyrosine-phosphatase</fullName>
        <ecNumber evidence="2">3.1.3.48</ecNumber>
    </recommendedName>
</protein>
<dbReference type="InterPro" id="IPR032466">
    <property type="entry name" value="Metal_Hydrolase"/>
</dbReference>
<dbReference type="PIRSF" id="PIRSF016557">
    <property type="entry name" value="Caps_synth_CpsB"/>
    <property type="match status" value="1"/>
</dbReference>
<accession>A8RK87</accession>
<evidence type="ECO:0000256" key="4">
    <source>
        <dbReference type="ARBA" id="ARBA00022912"/>
    </source>
</evidence>